<comment type="caution">
    <text evidence="1">The sequence shown here is derived from an EMBL/GenBank/DDBJ whole genome shotgun (WGS) entry which is preliminary data.</text>
</comment>
<gene>
    <name evidence="1" type="ORF">ADM99_04205</name>
</gene>
<proteinExistence type="predicted"/>
<dbReference type="AlphaFoldDB" id="A0A0P6XEF6"/>
<dbReference type="InterPro" id="IPR000415">
    <property type="entry name" value="Nitroreductase-like"/>
</dbReference>
<dbReference type="Gene3D" id="3.40.109.10">
    <property type="entry name" value="NADH Oxidase"/>
    <property type="match status" value="1"/>
</dbReference>
<dbReference type="NCBIfam" id="NF047509">
    <property type="entry name" value="Rv3131_FMN_oxido"/>
    <property type="match status" value="1"/>
</dbReference>
<dbReference type="PATRIC" id="fig|229920.5.peg.2493"/>
<dbReference type="Gene3D" id="3.40.109.30">
    <property type="entry name" value="putative nitroreductase (tm1586), domain 2"/>
    <property type="match status" value="1"/>
</dbReference>
<dbReference type="EMBL" id="LGCK01000006">
    <property type="protein sequence ID" value="KPL73542.1"/>
    <property type="molecule type" value="Genomic_DNA"/>
</dbReference>
<accession>A0A0P6XEF6</accession>
<organism evidence="1 2">
    <name type="scientific">Leptolinea tardivitalis</name>
    <dbReference type="NCBI Taxonomy" id="229920"/>
    <lineage>
        <taxon>Bacteria</taxon>
        <taxon>Bacillati</taxon>
        <taxon>Chloroflexota</taxon>
        <taxon>Anaerolineae</taxon>
        <taxon>Anaerolineales</taxon>
        <taxon>Anaerolineaceae</taxon>
        <taxon>Leptolinea</taxon>
    </lineage>
</organism>
<reference evidence="1 2" key="1">
    <citation type="submission" date="2015-07" db="EMBL/GenBank/DDBJ databases">
        <title>Genome sequence of Leptolinea tardivitalis DSM 16556.</title>
        <authorList>
            <person name="Hemp J."/>
            <person name="Ward L.M."/>
            <person name="Pace L.A."/>
            <person name="Fischer W.W."/>
        </authorList>
    </citation>
    <scope>NUCLEOTIDE SEQUENCE [LARGE SCALE GENOMIC DNA]</scope>
    <source>
        <strain evidence="1 2">YMTK-2</strain>
    </source>
</reference>
<dbReference type="Proteomes" id="UP000050430">
    <property type="component" value="Unassembled WGS sequence"/>
</dbReference>
<evidence type="ECO:0000313" key="1">
    <source>
        <dbReference type="EMBL" id="KPL73542.1"/>
    </source>
</evidence>
<evidence type="ECO:0008006" key="3">
    <source>
        <dbReference type="Google" id="ProtNLM"/>
    </source>
</evidence>
<protein>
    <recommendedName>
        <fullName evidence="3">Nitroreductase domain-containing protein</fullName>
    </recommendedName>
</protein>
<dbReference type="STRING" id="229920.ADM99_04205"/>
<keyword evidence="2" id="KW-1185">Reference proteome</keyword>
<evidence type="ECO:0000313" key="2">
    <source>
        <dbReference type="Proteomes" id="UP000050430"/>
    </source>
</evidence>
<dbReference type="SUPFAM" id="SSF55469">
    <property type="entry name" value="FMN-dependent nitroreductase-like"/>
    <property type="match status" value="2"/>
</dbReference>
<sequence length="317" mass="35717">MSMLEQKKELIQMASLAASGHNAQPWKFEITERGITILPDLSRRLPVVDPDDRELWISLGCALENLVVAARAAGLNTEVTYPDISEKINIDLKDAETEQDELFNALALRQNTRSMYDGNTVQSAELDKLMALPVIDGIFVDFFNESDEITTLSEFIRQSTIKQYSDPLFINELIHWLRFNKKEALSMDGLYTRCSGNPEVPRFIGQLFISGIKPEKQAEEDIQKLVSSAGAVMISTETDSRSEWVKTGRIYERLVLQMTALNIQSALLNQPIEVPEIRGEMTESLHLKGARPQMLVRFGHAQLMPGSLRRPVGQILI</sequence>
<dbReference type="GO" id="GO:0016491">
    <property type="term" value="F:oxidoreductase activity"/>
    <property type="evidence" value="ECO:0007669"/>
    <property type="project" value="InterPro"/>
</dbReference>
<name>A0A0P6XEF6_9CHLR</name>